<evidence type="ECO:0000256" key="5">
    <source>
        <dbReference type="ARBA" id="ARBA00023002"/>
    </source>
</evidence>
<dbReference type="GO" id="GO:0005506">
    <property type="term" value="F:iron ion binding"/>
    <property type="evidence" value="ECO:0007669"/>
    <property type="project" value="InterPro"/>
</dbReference>
<dbReference type="AlphaFoldDB" id="W6Z6I8"/>
<evidence type="ECO:0000256" key="3">
    <source>
        <dbReference type="ARBA" id="ARBA00010617"/>
    </source>
</evidence>
<evidence type="ECO:0000313" key="10">
    <source>
        <dbReference type="Proteomes" id="UP000054032"/>
    </source>
</evidence>
<dbReference type="InterPro" id="IPR017972">
    <property type="entry name" value="Cyt_P450_CS"/>
</dbReference>
<keyword evidence="10" id="KW-1185">Reference proteome</keyword>
<evidence type="ECO:0000313" key="9">
    <source>
        <dbReference type="EMBL" id="EUC47347.1"/>
    </source>
</evidence>
<dbReference type="CDD" id="cd11041">
    <property type="entry name" value="CYP503A1-like"/>
    <property type="match status" value="1"/>
</dbReference>
<comment type="pathway">
    <text evidence="2">Mycotoxin biosynthesis.</text>
</comment>
<keyword evidence="5 8" id="KW-0560">Oxidoreductase</keyword>
<dbReference type="PANTHER" id="PTHR46206">
    <property type="entry name" value="CYTOCHROME P450"/>
    <property type="match status" value="1"/>
</dbReference>
<reference evidence="9 10" key="1">
    <citation type="journal article" date="2013" name="PLoS Genet.">
        <title>Comparative genome structure, secondary metabolite, and effector coding capacity across Cochliobolus pathogens.</title>
        <authorList>
            <person name="Condon B.J."/>
            <person name="Leng Y."/>
            <person name="Wu D."/>
            <person name="Bushley K.E."/>
            <person name="Ohm R.A."/>
            <person name="Otillar R."/>
            <person name="Martin J."/>
            <person name="Schackwitz W."/>
            <person name="Grimwood J."/>
            <person name="MohdZainudin N."/>
            <person name="Xue C."/>
            <person name="Wang R."/>
            <person name="Manning V.A."/>
            <person name="Dhillon B."/>
            <person name="Tu Z.J."/>
            <person name="Steffenson B.J."/>
            <person name="Salamov A."/>
            <person name="Sun H."/>
            <person name="Lowry S."/>
            <person name="LaButti K."/>
            <person name="Han J."/>
            <person name="Copeland A."/>
            <person name="Lindquist E."/>
            <person name="Barry K."/>
            <person name="Schmutz J."/>
            <person name="Baker S.E."/>
            <person name="Ciuffetti L.M."/>
            <person name="Grigoriev I.V."/>
            <person name="Zhong S."/>
            <person name="Turgeon B.G."/>
        </authorList>
    </citation>
    <scope>NUCLEOTIDE SEQUENCE [LARGE SCALE GENOMIC DNA]</scope>
    <source>
        <strain evidence="9 10">ATCC 44560</strain>
    </source>
</reference>
<organism evidence="9 10">
    <name type="scientific">Bipolaris oryzae ATCC 44560</name>
    <dbReference type="NCBI Taxonomy" id="930090"/>
    <lineage>
        <taxon>Eukaryota</taxon>
        <taxon>Fungi</taxon>
        <taxon>Dikarya</taxon>
        <taxon>Ascomycota</taxon>
        <taxon>Pezizomycotina</taxon>
        <taxon>Dothideomycetes</taxon>
        <taxon>Pleosporomycetidae</taxon>
        <taxon>Pleosporales</taxon>
        <taxon>Pleosporineae</taxon>
        <taxon>Pleosporaceae</taxon>
        <taxon>Bipolaris</taxon>
    </lineage>
</organism>
<keyword evidence="6 7" id="KW-0408">Iron</keyword>
<dbReference type="GO" id="GO:0004497">
    <property type="term" value="F:monooxygenase activity"/>
    <property type="evidence" value="ECO:0007669"/>
    <property type="project" value="UniProtKB-KW"/>
</dbReference>
<dbReference type="InterPro" id="IPR001128">
    <property type="entry name" value="Cyt_P450"/>
</dbReference>
<comment type="cofactor">
    <cofactor evidence="1 7">
        <name>heme</name>
        <dbReference type="ChEBI" id="CHEBI:30413"/>
    </cofactor>
</comment>
<dbReference type="eggNOG" id="KOG0158">
    <property type="taxonomic scope" value="Eukaryota"/>
</dbReference>
<feature type="binding site" description="axial binding residue" evidence="7">
    <location>
        <position position="449"/>
    </location>
    <ligand>
        <name>heme</name>
        <dbReference type="ChEBI" id="CHEBI:30413"/>
    </ligand>
    <ligandPart>
        <name>Fe</name>
        <dbReference type="ChEBI" id="CHEBI:18248"/>
    </ligandPart>
</feature>
<dbReference type="RefSeq" id="XP_007686047.1">
    <property type="nucleotide sequence ID" value="XM_007687857.1"/>
</dbReference>
<dbReference type="PROSITE" id="PS00086">
    <property type="entry name" value="CYTOCHROME_P450"/>
    <property type="match status" value="1"/>
</dbReference>
<keyword evidence="8" id="KW-0503">Monooxygenase</keyword>
<evidence type="ECO:0008006" key="11">
    <source>
        <dbReference type="Google" id="ProtNLM"/>
    </source>
</evidence>
<gene>
    <name evidence="9" type="ORF">COCMIDRAFT_3606</name>
</gene>
<dbReference type="SUPFAM" id="SSF48264">
    <property type="entry name" value="Cytochrome P450"/>
    <property type="match status" value="1"/>
</dbReference>
<dbReference type="GeneID" id="19122927"/>
<evidence type="ECO:0000256" key="2">
    <source>
        <dbReference type="ARBA" id="ARBA00004685"/>
    </source>
</evidence>
<dbReference type="InterPro" id="IPR002403">
    <property type="entry name" value="Cyt_P450_E_grp-IV"/>
</dbReference>
<dbReference type="Gene3D" id="1.10.630.10">
    <property type="entry name" value="Cytochrome P450"/>
    <property type="match status" value="1"/>
</dbReference>
<sequence length="504" mass="57316">MSAEASSPVLVQILSQPWAIFGIVITLAVIKHVYDSRKSPDVPGIGYGSFPMLRQWRGAISFMLDPAKHMIEGCNKYGKSYFKVSTLQDEYLVVSQKEKIQEYLAASDDVLNAQDSFNDAFQIPWTMGWGVAHRAYHVPLVRVNLTQNISRNVPGMMQQVEEGLQQGFGDPEDWVEVPLYDTIAKIVAKVSNRAFSGMQLCQNEEHLQNVMDYAQAVVLSAELIRPFPNWLKPFLVKFTPIGSRKRRAMQIMGPIVQERLTKDYKEGEKPDDMIQWLVDAAPPVERTVPQIVERIMALNVASIHTTTMTLTSALYTLGAEWEKYTQPLRDEVRQYCEDNEITKQTLGKLVKMDSFLRESGRYNNTGLTNLIRNARKEFRFKDGTIVPPGAIITAPPLHLHRSEEFYTNPQVFDGFRFSRLKEESQGPTKHQMVSTDIEYLLFGHGKHACPGRFFAVNEMKLIFAKLLQQYDLKLIPGTAPKAMFIGTMAVPETKLNVLLRKCYK</sequence>
<evidence type="ECO:0000256" key="4">
    <source>
        <dbReference type="ARBA" id="ARBA00022723"/>
    </source>
</evidence>
<name>W6Z6I8_COCMI</name>
<proteinExistence type="inferred from homology"/>
<dbReference type="HOGENOM" id="CLU_022195_0_2_1"/>
<evidence type="ECO:0000256" key="8">
    <source>
        <dbReference type="RuleBase" id="RU000461"/>
    </source>
</evidence>
<evidence type="ECO:0000256" key="6">
    <source>
        <dbReference type="ARBA" id="ARBA00023004"/>
    </source>
</evidence>
<keyword evidence="7 8" id="KW-0349">Heme</keyword>
<dbReference type="OrthoDB" id="1844152at2759"/>
<dbReference type="InterPro" id="IPR036396">
    <property type="entry name" value="Cyt_P450_sf"/>
</dbReference>
<dbReference type="GO" id="GO:0016705">
    <property type="term" value="F:oxidoreductase activity, acting on paired donors, with incorporation or reduction of molecular oxygen"/>
    <property type="evidence" value="ECO:0007669"/>
    <property type="project" value="InterPro"/>
</dbReference>
<protein>
    <recommendedName>
        <fullName evidence="11">Cytochrome P450</fullName>
    </recommendedName>
</protein>
<dbReference type="Proteomes" id="UP000054032">
    <property type="component" value="Unassembled WGS sequence"/>
</dbReference>
<dbReference type="GO" id="GO:0020037">
    <property type="term" value="F:heme binding"/>
    <property type="evidence" value="ECO:0007669"/>
    <property type="project" value="InterPro"/>
</dbReference>
<dbReference type="EMBL" id="KI963953">
    <property type="protein sequence ID" value="EUC47347.1"/>
    <property type="molecule type" value="Genomic_DNA"/>
</dbReference>
<dbReference type="KEGG" id="bor:COCMIDRAFT_3606"/>
<comment type="similarity">
    <text evidence="3 8">Belongs to the cytochrome P450 family.</text>
</comment>
<evidence type="ECO:0000256" key="7">
    <source>
        <dbReference type="PIRSR" id="PIRSR602403-1"/>
    </source>
</evidence>
<evidence type="ECO:0000256" key="1">
    <source>
        <dbReference type="ARBA" id="ARBA00001971"/>
    </source>
</evidence>
<dbReference type="Pfam" id="PF00067">
    <property type="entry name" value="p450"/>
    <property type="match status" value="1"/>
</dbReference>
<accession>W6Z6I8</accession>
<keyword evidence="4 7" id="KW-0479">Metal-binding</keyword>
<dbReference type="PRINTS" id="PR00465">
    <property type="entry name" value="EP450IV"/>
</dbReference>